<evidence type="ECO:0000313" key="2">
    <source>
        <dbReference type="EMBL" id="OAY32531.1"/>
    </source>
</evidence>
<name>A0A2C9UNG6_MANES</name>
<accession>A0A2C9UNG6</accession>
<dbReference type="PROSITE" id="PS51257">
    <property type="entry name" value="PROKAR_LIPOPROTEIN"/>
    <property type="match status" value="1"/>
</dbReference>
<dbReference type="EMBL" id="CM004399">
    <property type="protein sequence ID" value="OAY32531.1"/>
    <property type="molecule type" value="Genomic_DNA"/>
</dbReference>
<keyword evidence="1" id="KW-1133">Transmembrane helix</keyword>
<evidence type="ECO:0000256" key="1">
    <source>
        <dbReference type="SAM" id="Phobius"/>
    </source>
</evidence>
<reference evidence="2" key="1">
    <citation type="submission" date="2016-02" db="EMBL/GenBank/DDBJ databases">
        <title>WGS assembly of Manihot esculenta.</title>
        <authorList>
            <person name="Bredeson J.V."/>
            <person name="Prochnik S.E."/>
            <person name="Lyons J.B."/>
            <person name="Schmutz J."/>
            <person name="Grimwood J."/>
            <person name="Vrebalov J."/>
            <person name="Bart R.S."/>
            <person name="Amuge T."/>
            <person name="Ferguson M.E."/>
            <person name="Green R."/>
            <person name="Putnam N."/>
            <person name="Stites J."/>
            <person name="Rounsley S."/>
            <person name="Rokhsar D.S."/>
        </authorList>
    </citation>
    <scope>NUCLEOTIDE SEQUENCE [LARGE SCALE GENOMIC DNA]</scope>
    <source>
        <tissue evidence="2">Leaf</tissue>
    </source>
</reference>
<proteinExistence type="predicted"/>
<keyword evidence="1" id="KW-0812">Transmembrane</keyword>
<feature type="transmembrane region" description="Helical" evidence="1">
    <location>
        <begin position="12"/>
        <end position="40"/>
    </location>
</feature>
<keyword evidence="1" id="KW-0472">Membrane</keyword>
<dbReference type="AlphaFoldDB" id="A0A2C9UNG6"/>
<sequence length="81" mass="9065">MGSPFRPQYDDFPSIAVVTWFSCKFDFGGAAGVFSLFIFWKPSAQVVAERFLDCVGDLVLRGKSIVIGNSCLRTCPFVYWV</sequence>
<organism evidence="2">
    <name type="scientific">Manihot esculenta</name>
    <name type="common">Cassava</name>
    <name type="synonym">Jatropha manihot</name>
    <dbReference type="NCBI Taxonomy" id="3983"/>
    <lineage>
        <taxon>Eukaryota</taxon>
        <taxon>Viridiplantae</taxon>
        <taxon>Streptophyta</taxon>
        <taxon>Embryophyta</taxon>
        <taxon>Tracheophyta</taxon>
        <taxon>Spermatophyta</taxon>
        <taxon>Magnoliopsida</taxon>
        <taxon>eudicotyledons</taxon>
        <taxon>Gunneridae</taxon>
        <taxon>Pentapetalae</taxon>
        <taxon>rosids</taxon>
        <taxon>fabids</taxon>
        <taxon>Malpighiales</taxon>
        <taxon>Euphorbiaceae</taxon>
        <taxon>Crotonoideae</taxon>
        <taxon>Manihoteae</taxon>
        <taxon>Manihot</taxon>
    </lineage>
</organism>
<protein>
    <submittedName>
        <fullName evidence="2">Uncharacterized protein</fullName>
    </submittedName>
</protein>
<gene>
    <name evidence="2" type="ORF">MANES_13G025500</name>
</gene>